<name>A0AAQ3X3C1_PASNO</name>
<evidence type="ECO:0000313" key="1">
    <source>
        <dbReference type="EMBL" id="WVZ83366.1"/>
    </source>
</evidence>
<reference evidence="1 2" key="1">
    <citation type="submission" date="2024-02" db="EMBL/GenBank/DDBJ databases">
        <title>High-quality chromosome-scale genome assembly of Pensacola bahiagrass (Paspalum notatum Flugge var. saurae).</title>
        <authorList>
            <person name="Vega J.M."/>
            <person name="Podio M."/>
            <person name="Orjuela J."/>
            <person name="Siena L.A."/>
            <person name="Pessino S.C."/>
            <person name="Combes M.C."/>
            <person name="Mariac C."/>
            <person name="Albertini E."/>
            <person name="Pupilli F."/>
            <person name="Ortiz J.P.A."/>
            <person name="Leblanc O."/>
        </authorList>
    </citation>
    <scope>NUCLEOTIDE SEQUENCE [LARGE SCALE GENOMIC DNA]</scope>
    <source>
        <strain evidence="1">R1</strain>
        <tissue evidence="1">Leaf</tissue>
    </source>
</reference>
<dbReference type="AlphaFoldDB" id="A0AAQ3X3C1"/>
<evidence type="ECO:0000313" key="2">
    <source>
        <dbReference type="Proteomes" id="UP001341281"/>
    </source>
</evidence>
<gene>
    <name evidence="1" type="ORF">U9M48_030524</name>
</gene>
<dbReference type="Proteomes" id="UP001341281">
    <property type="component" value="Chromosome 07"/>
</dbReference>
<sequence>MALGESNFGIMRQCWVSVVDKLEAWCKMLWRMLKLRRAWRGFVWLRSGPDNQPLLSLTASLWCSP</sequence>
<dbReference type="EMBL" id="CP144751">
    <property type="protein sequence ID" value="WVZ83366.1"/>
    <property type="molecule type" value="Genomic_DNA"/>
</dbReference>
<protein>
    <submittedName>
        <fullName evidence="1">Uncharacterized protein</fullName>
    </submittedName>
</protein>
<organism evidence="1 2">
    <name type="scientific">Paspalum notatum var. saurae</name>
    <dbReference type="NCBI Taxonomy" id="547442"/>
    <lineage>
        <taxon>Eukaryota</taxon>
        <taxon>Viridiplantae</taxon>
        <taxon>Streptophyta</taxon>
        <taxon>Embryophyta</taxon>
        <taxon>Tracheophyta</taxon>
        <taxon>Spermatophyta</taxon>
        <taxon>Magnoliopsida</taxon>
        <taxon>Liliopsida</taxon>
        <taxon>Poales</taxon>
        <taxon>Poaceae</taxon>
        <taxon>PACMAD clade</taxon>
        <taxon>Panicoideae</taxon>
        <taxon>Andropogonodae</taxon>
        <taxon>Paspaleae</taxon>
        <taxon>Paspalinae</taxon>
        <taxon>Paspalum</taxon>
    </lineage>
</organism>
<accession>A0AAQ3X3C1</accession>
<keyword evidence="2" id="KW-1185">Reference proteome</keyword>
<proteinExistence type="predicted"/>